<keyword evidence="2" id="KW-1185">Reference proteome</keyword>
<gene>
    <name evidence="1" type="ORF">HaLaN_01300</name>
</gene>
<accession>A0A699YBD9</accession>
<comment type="caution">
    <text evidence="1">The sequence shown here is derived from an EMBL/GenBank/DDBJ whole genome shotgun (WGS) entry which is preliminary data.</text>
</comment>
<dbReference type="AlphaFoldDB" id="A0A699YBD9"/>
<reference evidence="1 2" key="1">
    <citation type="submission" date="2020-02" db="EMBL/GenBank/DDBJ databases">
        <title>Draft genome sequence of Haematococcus lacustris strain NIES-144.</title>
        <authorList>
            <person name="Morimoto D."/>
            <person name="Nakagawa S."/>
            <person name="Yoshida T."/>
            <person name="Sawayama S."/>
        </authorList>
    </citation>
    <scope>NUCLEOTIDE SEQUENCE [LARGE SCALE GENOMIC DNA]</scope>
    <source>
        <strain evidence="1 2">NIES-144</strain>
    </source>
</reference>
<evidence type="ECO:0000313" key="2">
    <source>
        <dbReference type="Proteomes" id="UP000485058"/>
    </source>
</evidence>
<name>A0A699YBD9_HAELA</name>
<proteinExistence type="predicted"/>
<dbReference type="Proteomes" id="UP000485058">
    <property type="component" value="Unassembled WGS sequence"/>
</dbReference>
<sequence length="170" mass="18185">MVKVAVSAFTRGTLRHTGGGASEGEAGSTQCAFEADARKRLVELVGMSSGTLVKALRRAVHIWDVTPGGDRECSALCNDNGYNDTLHVTSRICTLSVDHDNPRAVGTTGKHEVLEMHTEASGAVVVAKGEMDVEYLTAVMEYTYRIKKYKCRPASCVDALEAAAVSHPSQ</sequence>
<protein>
    <submittedName>
        <fullName evidence="1">Uncharacterized protein</fullName>
    </submittedName>
</protein>
<dbReference type="EMBL" id="BLLF01000048">
    <property type="protein sequence ID" value="GFH06635.1"/>
    <property type="molecule type" value="Genomic_DNA"/>
</dbReference>
<organism evidence="1 2">
    <name type="scientific">Haematococcus lacustris</name>
    <name type="common">Green alga</name>
    <name type="synonym">Haematococcus pluvialis</name>
    <dbReference type="NCBI Taxonomy" id="44745"/>
    <lineage>
        <taxon>Eukaryota</taxon>
        <taxon>Viridiplantae</taxon>
        <taxon>Chlorophyta</taxon>
        <taxon>core chlorophytes</taxon>
        <taxon>Chlorophyceae</taxon>
        <taxon>CS clade</taxon>
        <taxon>Chlamydomonadales</taxon>
        <taxon>Haematococcaceae</taxon>
        <taxon>Haematococcus</taxon>
    </lineage>
</organism>
<evidence type="ECO:0000313" key="1">
    <source>
        <dbReference type="EMBL" id="GFH06635.1"/>
    </source>
</evidence>